<evidence type="ECO:0000256" key="8">
    <source>
        <dbReference type="ARBA" id="ARBA00022842"/>
    </source>
</evidence>
<name>A0A9D1FJQ9_9BACT</name>
<dbReference type="NCBIfam" id="TIGR00174">
    <property type="entry name" value="miaA"/>
    <property type="match status" value="1"/>
</dbReference>
<evidence type="ECO:0000256" key="5">
    <source>
        <dbReference type="ARBA" id="ARBA00022694"/>
    </source>
</evidence>
<feature type="region of interest" description="Interaction with substrate tRNA" evidence="10">
    <location>
        <begin position="37"/>
        <end position="40"/>
    </location>
</feature>
<evidence type="ECO:0000256" key="10">
    <source>
        <dbReference type="HAMAP-Rule" id="MF_00185"/>
    </source>
</evidence>
<feature type="binding site" evidence="10">
    <location>
        <begin position="12"/>
        <end position="19"/>
    </location>
    <ligand>
        <name>ATP</name>
        <dbReference type="ChEBI" id="CHEBI:30616"/>
    </ligand>
</feature>
<protein>
    <recommendedName>
        <fullName evidence="10">tRNA dimethylallyltransferase</fullName>
        <ecNumber evidence="10">2.5.1.75</ecNumber>
    </recommendedName>
    <alternativeName>
        <fullName evidence="10">Dimethylallyl diphosphate:tRNA dimethylallyltransferase</fullName>
        <shortName evidence="10">DMAPP:tRNA dimethylallyltransferase</shortName>
        <shortName evidence="10">DMATase</shortName>
    </alternativeName>
    <alternativeName>
        <fullName evidence="10">Isopentenyl-diphosphate:tRNA isopentenyltransferase</fullName>
        <shortName evidence="10">IPP transferase</shortName>
        <shortName evidence="10">IPPT</shortName>
        <shortName evidence="10">IPTase</shortName>
    </alternativeName>
</protein>
<evidence type="ECO:0000256" key="7">
    <source>
        <dbReference type="ARBA" id="ARBA00022840"/>
    </source>
</evidence>
<accession>A0A9D1FJQ9</accession>
<reference evidence="14" key="1">
    <citation type="submission" date="2020-10" db="EMBL/GenBank/DDBJ databases">
        <authorList>
            <person name="Gilroy R."/>
        </authorList>
    </citation>
    <scope>NUCLEOTIDE SEQUENCE</scope>
    <source>
        <strain evidence="14">CHK152-2871</strain>
    </source>
</reference>
<dbReference type="InterPro" id="IPR039657">
    <property type="entry name" value="Dimethylallyltransferase"/>
</dbReference>
<dbReference type="GO" id="GO:0052381">
    <property type="term" value="F:tRNA dimethylallyltransferase activity"/>
    <property type="evidence" value="ECO:0007669"/>
    <property type="project" value="UniProtKB-UniRule"/>
</dbReference>
<keyword evidence="4 10" id="KW-0808">Transferase</keyword>
<dbReference type="Gene3D" id="3.40.50.300">
    <property type="entry name" value="P-loop containing nucleotide triphosphate hydrolases"/>
    <property type="match status" value="1"/>
</dbReference>
<feature type="binding site" evidence="10">
    <location>
        <begin position="14"/>
        <end position="19"/>
    </location>
    <ligand>
        <name>substrate</name>
    </ligand>
</feature>
<reference evidence="14" key="2">
    <citation type="journal article" date="2021" name="PeerJ">
        <title>Extensive microbial diversity within the chicken gut microbiome revealed by metagenomics and culture.</title>
        <authorList>
            <person name="Gilroy R."/>
            <person name="Ravi A."/>
            <person name="Getino M."/>
            <person name="Pursley I."/>
            <person name="Horton D.L."/>
            <person name="Alikhan N.F."/>
            <person name="Baker D."/>
            <person name="Gharbi K."/>
            <person name="Hall N."/>
            <person name="Watson M."/>
            <person name="Adriaenssens E.M."/>
            <person name="Foster-Nyarko E."/>
            <person name="Jarju S."/>
            <person name="Secka A."/>
            <person name="Antonio M."/>
            <person name="Oren A."/>
            <person name="Chaudhuri R.R."/>
            <person name="La Ragione R."/>
            <person name="Hildebrand F."/>
            <person name="Pallen M.J."/>
        </authorList>
    </citation>
    <scope>NUCLEOTIDE SEQUENCE</scope>
    <source>
        <strain evidence="14">CHK152-2871</strain>
    </source>
</reference>
<feature type="site" description="Interaction with substrate tRNA" evidence="10">
    <location>
        <position position="103"/>
    </location>
</feature>
<evidence type="ECO:0000256" key="9">
    <source>
        <dbReference type="ARBA" id="ARBA00049563"/>
    </source>
</evidence>
<keyword evidence="7 10" id="KW-0067">ATP-binding</keyword>
<dbReference type="PANTHER" id="PTHR11088:SF60">
    <property type="entry name" value="TRNA DIMETHYLALLYLTRANSFERASE"/>
    <property type="match status" value="1"/>
</dbReference>
<dbReference type="GO" id="GO:0005524">
    <property type="term" value="F:ATP binding"/>
    <property type="evidence" value="ECO:0007669"/>
    <property type="project" value="UniProtKB-UniRule"/>
</dbReference>
<evidence type="ECO:0000256" key="2">
    <source>
        <dbReference type="ARBA" id="ARBA00003213"/>
    </source>
</evidence>
<gene>
    <name evidence="10 14" type="primary">miaA</name>
    <name evidence="14" type="ORF">IAA86_08730</name>
</gene>
<evidence type="ECO:0000256" key="6">
    <source>
        <dbReference type="ARBA" id="ARBA00022741"/>
    </source>
</evidence>
<evidence type="ECO:0000313" key="15">
    <source>
        <dbReference type="Proteomes" id="UP000886865"/>
    </source>
</evidence>
<comment type="subunit">
    <text evidence="10">Monomer.</text>
</comment>
<organism evidence="14 15">
    <name type="scientific">Candidatus Galligastranaerophilus intestinavium</name>
    <dbReference type="NCBI Taxonomy" id="2840836"/>
    <lineage>
        <taxon>Bacteria</taxon>
        <taxon>Candidatus Galligastranaerophilus</taxon>
    </lineage>
</organism>
<comment type="similarity">
    <text evidence="3 10 13">Belongs to the IPP transferase family.</text>
</comment>
<dbReference type="Gene3D" id="1.10.20.140">
    <property type="match status" value="1"/>
</dbReference>
<evidence type="ECO:0000256" key="4">
    <source>
        <dbReference type="ARBA" id="ARBA00022679"/>
    </source>
</evidence>
<comment type="cofactor">
    <cofactor evidence="1 10">
        <name>Mg(2+)</name>
        <dbReference type="ChEBI" id="CHEBI:18420"/>
    </cofactor>
</comment>
<dbReference type="AlphaFoldDB" id="A0A9D1FJQ9"/>
<dbReference type="SUPFAM" id="SSF52540">
    <property type="entry name" value="P-loop containing nucleoside triphosphate hydrolases"/>
    <property type="match status" value="1"/>
</dbReference>
<evidence type="ECO:0000256" key="3">
    <source>
        <dbReference type="ARBA" id="ARBA00005842"/>
    </source>
</evidence>
<dbReference type="PANTHER" id="PTHR11088">
    <property type="entry name" value="TRNA DIMETHYLALLYLTRANSFERASE"/>
    <property type="match status" value="1"/>
</dbReference>
<keyword evidence="8 10" id="KW-0460">Magnesium</keyword>
<dbReference type="Proteomes" id="UP000886865">
    <property type="component" value="Unassembled WGS sequence"/>
</dbReference>
<evidence type="ECO:0000256" key="13">
    <source>
        <dbReference type="RuleBase" id="RU003785"/>
    </source>
</evidence>
<dbReference type="EC" id="2.5.1.75" evidence="10"/>
<dbReference type="Pfam" id="PF01715">
    <property type="entry name" value="IPPT"/>
    <property type="match status" value="1"/>
</dbReference>
<evidence type="ECO:0000256" key="12">
    <source>
        <dbReference type="RuleBase" id="RU003784"/>
    </source>
</evidence>
<feature type="site" description="Interaction with substrate tRNA" evidence="10">
    <location>
        <position position="126"/>
    </location>
</feature>
<dbReference type="EMBL" id="DVJQ01000074">
    <property type="protein sequence ID" value="HIS75086.1"/>
    <property type="molecule type" value="Genomic_DNA"/>
</dbReference>
<dbReference type="InterPro" id="IPR027417">
    <property type="entry name" value="P-loop_NTPase"/>
</dbReference>
<proteinExistence type="inferred from homology"/>
<evidence type="ECO:0000256" key="1">
    <source>
        <dbReference type="ARBA" id="ARBA00001946"/>
    </source>
</evidence>
<comment type="function">
    <text evidence="2 10 12">Catalyzes the transfer of a dimethylallyl group onto the adenine at position 37 in tRNAs that read codons beginning with uridine, leading to the formation of N6-(dimethylallyl)adenosine (i(6)A).</text>
</comment>
<comment type="caution">
    <text evidence="10">Lacks conserved residue(s) required for the propagation of feature annotation.</text>
</comment>
<keyword evidence="5 10" id="KW-0819">tRNA processing</keyword>
<dbReference type="InterPro" id="IPR018022">
    <property type="entry name" value="IPT"/>
</dbReference>
<dbReference type="HAMAP" id="MF_00185">
    <property type="entry name" value="IPP_trans"/>
    <property type="match status" value="1"/>
</dbReference>
<evidence type="ECO:0000313" key="14">
    <source>
        <dbReference type="EMBL" id="HIS75086.1"/>
    </source>
</evidence>
<comment type="caution">
    <text evidence="14">The sequence shown here is derived from an EMBL/GenBank/DDBJ whole genome shotgun (WGS) entry which is preliminary data.</text>
</comment>
<keyword evidence="6 10" id="KW-0547">Nucleotide-binding</keyword>
<comment type="catalytic activity">
    <reaction evidence="9 10 11">
        <text>adenosine(37) in tRNA + dimethylallyl diphosphate = N(6)-dimethylallyladenosine(37) in tRNA + diphosphate</text>
        <dbReference type="Rhea" id="RHEA:26482"/>
        <dbReference type="Rhea" id="RHEA-COMP:10162"/>
        <dbReference type="Rhea" id="RHEA-COMP:10375"/>
        <dbReference type="ChEBI" id="CHEBI:33019"/>
        <dbReference type="ChEBI" id="CHEBI:57623"/>
        <dbReference type="ChEBI" id="CHEBI:74411"/>
        <dbReference type="ChEBI" id="CHEBI:74415"/>
        <dbReference type="EC" id="2.5.1.75"/>
    </reaction>
</comment>
<evidence type="ECO:0000256" key="11">
    <source>
        <dbReference type="RuleBase" id="RU003783"/>
    </source>
</evidence>
<sequence length="283" mass="33020">MSQDFTITVITGATCSGKTKLAIDLAKKNNGEIICADSRSVYKNLDIVSAKPTIDEMEGIKHHLLDIVEPSEDFSAGDFVKYAKDVLKEIKDRGKNVIIAGGTWFYIKSLLDEKELPKVGINKELREKLSTKSNDELWQILFALDPTRANQIHKNNKDKVIRSIEMCKGLNMPISQYQREQKEPLCANWYMPKIEREELYNRINKRVDVMIQQGLFEEWQKNKELYPNSKILENTIGYREFFELERGTWQDFSQAVEKIKQRTRNFAKRQLTYFRSNPDIKEI</sequence>
<dbReference type="GO" id="GO:0006400">
    <property type="term" value="P:tRNA modification"/>
    <property type="evidence" value="ECO:0007669"/>
    <property type="project" value="TreeGrafter"/>
</dbReference>